<dbReference type="SMART" id="SM01403">
    <property type="entry name" value="Ribosomal_S10"/>
    <property type="match status" value="1"/>
</dbReference>
<dbReference type="InterPro" id="IPR027486">
    <property type="entry name" value="Ribosomal_uS10_dom"/>
</dbReference>
<evidence type="ECO:0000313" key="2">
    <source>
        <dbReference type="EMBL" id="KPM08561.1"/>
    </source>
</evidence>
<name>A0A132AC48_SARSC</name>
<dbReference type="InterPro" id="IPR027487">
    <property type="entry name" value="Ribosomal_mL48"/>
</dbReference>
<accession>A0A132AC48</accession>
<sequence>MFQRIHFTLLNRIIFESRRSLNKFSLKGIHEPKYLDYLKPSIPYYELINIQIKAYDYALLESYASYIHKLSNRVGLSVTKFWCVSNQTFKIETLENESSVVDQTYELNLYERNLQIENISSKVISLLVESLHRSLPAGIFLSIHQHDHESHEKNRYIPDLELVQHKTNLKLLLSSAKNDEIEEDVKKKK</sequence>
<reference evidence="2 3" key="1">
    <citation type="journal article" date="2015" name="Parasit. Vectors">
        <title>Draft genome of the scabies mite.</title>
        <authorList>
            <person name="Rider S.D.Jr."/>
            <person name="Morgan M.S."/>
            <person name="Arlian L.G."/>
        </authorList>
    </citation>
    <scope>NUCLEOTIDE SEQUENCE [LARGE SCALE GENOMIC DNA]</scope>
    <source>
        <strain evidence="2">Arlian Lab</strain>
    </source>
</reference>
<proteinExistence type="predicted"/>
<comment type="caution">
    <text evidence="2">The sequence shown here is derived from an EMBL/GenBank/DDBJ whole genome shotgun (WGS) entry which is preliminary data.</text>
</comment>
<organism evidence="2 3">
    <name type="scientific">Sarcoptes scabiei</name>
    <name type="common">Itch mite</name>
    <name type="synonym">Acarus scabiei</name>
    <dbReference type="NCBI Taxonomy" id="52283"/>
    <lineage>
        <taxon>Eukaryota</taxon>
        <taxon>Metazoa</taxon>
        <taxon>Ecdysozoa</taxon>
        <taxon>Arthropoda</taxon>
        <taxon>Chelicerata</taxon>
        <taxon>Arachnida</taxon>
        <taxon>Acari</taxon>
        <taxon>Acariformes</taxon>
        <taxon>Sarcoptiformes</taxon>
        <taxon>Astigmata</taxon>
        <taxon>Psoroptidia</taxon>
        <taxon>Sarcoptoidea</taxon>
        <taxon>Sarcoptidae</taxon>
        <taxon>Sarcoptinae</taxon>
        <taxon>Sarcoptes</taxon>
    </lineage>
</organism>
<dbReference type="SUPFAM" id="SSF54999">
    <property type="entry name" value="Ribosomal protein S10"/>
    <property type="match status" value="1"/>
</dbReference>
<evidence type="ECO:0000259" key="1">
    <source>
        <dbReference type="SMART" id="SM01403"/>
    </source>
</evidence>
<evidence type="ECO:0000313" key="3">
    <source>
        <dbReference type="Proteomes" id="UP000616769"/>
    </source>
</evidence>
<dbReference type="PANTHER" id="PTHR13473:SF0">
    <property type="entry name" value="LARGE RIBOSOMAL SUBUNIT PROTEIN ML48"/>
    <property type="match status" value="1"/>
</dbReference>
<dbReference type="AlphaFoldDB" id="A0A132AC48"/>
<feature type="domain" description="Small ribosomal subunit protein uS10" evidence="1">
    <location>
        <begin position="49"/>
        <end position="144"/>
    </location>
</feature>
<dbReference type="Proteomes" id="UP000616769">
    <property type="component" value="Unassembled WGS sequence"/>
</dbReference>
<dbReference type="VEuPathDB" id="VectorBase:SSCA003682"/>
<dbReference type="GO" id="GO:0005761">
    <property type="term" value="C:mitochondrial ribosome"/>
    <property type="evidence" value="ECO:0007669"/>
    <property type="project" value="InterPro"/>
</dbReference>
<gene>
    <name evidence="2" type="ORF">QR98_0070830</name>
</gene>
<protein>
    <submittedName>
        <fullName evidence="2">28S ribosomal S10-like protein</fullName>
    </submittedName>
</protein>
<dbReference type="Pfam" id="PF00338">
    <property type="entry name" value="Ribosomal_S10"/>
    <property type="match status" value="1"/>
</dbReference>
<dbReference type="InterPro" id="IPR036838">
    <property type="entry name" value="Ribosomal_uS10_dom_sf"/>
</dbReference>
<dbReference type="OrthoDB" id="5984298at2759"/>
<dbReference type="PANTHER" id="PTHR13473">
    <property type="entry name" value="MITOCHONDRIAL RIBOSOMAL PROTEIN L48"/>
    <property type="match status" value="1"/>
</dbReference>
<dbReference type="Gene3D" id="3.30.70.600">
    <property type="entry name" value="Ribosomal protein S10 domain"/>
    <property type="match status" value="1"/>
</dbReference>
<dbReference type="EMBL" id="JXLN01012510">
    <property type="protein sequence ID" value="KPM08561.1"/>
    <property type="molecule type" value="Genomic_DNA"/>
</dbReference>